<dbReference type="NCBIfam" id="TIGR00525">
    <property type="entry name" value="folB"/>
    <property type="match status" value="1"/>
</dbReference>
<dbReference type="Pfam" id="PF02152">
    <property type="entry name" value="FolB"/>
    <property type="match status" value="1"/>
</dbReference>
<dbReference type="InterPro" id="IPR043133">
    <property type="entry name" value="GTP-CH-I_C/QueF"/>
</dbReference>
<keyword evidence="6" id="KW-0418">Kinase</keyword>
<evidence type="ECO:0000259" key="10">
    <source>
        <dbReference type="PROSITE" id="PS00794"/>
    </source>
</evidence>
<dbReference type="RefSeq" id="WP_209703162.1">
    <property type="nucleotide sequence ID" value="NZ_JAGGLM010000025.1"/>
</dbReference>
<dbReference type="NCBIfam" id="TIGR00526">
    <property type="entry name" value="folB_dom"/>
    <property type="match status" value="1"/>
</dbReference>
<name>A0ABS4KV51_9CLOT</name>
<comment type="similarity">
    <text evidence="3">In the N-terminal section; belongs to the DHNA family.</text>
</comment>
<dbReference type="Gene3D" id="3.30.70.560">
    <property type="entry name" value="7,8-Dihydro-6-hydroxymethylpterin-pyrophosphokinase HPPK"/>
    <property type="match status" value="1"/>
</dbReference>
<evidence type="ECO:0000256" key="4">
    <source>
        <dbReference type="ARBA" id="ARBA00022679"/>
    </source>
</evidence>
<evidence type="ECO:0000256" key="1">
    <source>
        <dbReference type="ARBA" id="ARBA00000198"/>
    </source>
</evidence>
<dbReference type="SUPFAM" id="SSF55620">
    <property type="entry name" value="Tetrahydrobiopterin biosynthesis enzymes-like"/>
    <property type="match status" value="1"/>
</dbReference>
<dbReference type="InterPro" id="IPR035907">
    <property type="entry name" value="Hppk_sf"/>
</dbReference>
<evidence type="ECO:0000256" key="6">
    <source>
        <dbReference type="ARBA" id="ARBA00022777"/>
    </source>
</evidence>
<dbReference type="SUPFAM" id="SSF55083">
    <property type="entry name" value="6-hydroxymethyl-7,8-dihydropterin pyrophosphokinase, HPPK"/>
    <property type="match status" value="1"/>
</dbReference>
<comment type="caution">
    <text evidence="11">The sequence shown here is derived from an EMBL/GenBank/DDBJ whole genome shotgun (WGS) entry which is preliminary data.</text>
</comment>
<feature type="domain" description="7,8-dihydro-6-hydroxymethylpterin-pyrophosphokinase" evidence="10">
    <location>
        <begin position="206"/>
        <end position="217"/>
    </location>
</feature>
<dbReference type="InterPro" id="IPR000550">
    <property type="entry name" value="Hppk"/>
</dbReference>
<keyword evidence="5" id="KW-0547">Nucleotide-binding</keyword>
<dbReference type="Pfam" id="PF01288">
    <property type="entry name" value="HPPK"/>
    <property type="match status" value="1"/>
</dbReference>
<comment type="similarity">
    <text evidence="9">Belongs to the DHNA family.</text>
</comment>
<dbReference type="PANTHER" id="PTHR43071">
    <property type="entry name" value="2-AMINO-4-HYDROXY-6-HYDROXYMETHYLDIHYDROPTERIDINE PYROPHOSPHOKINASE"/>
    <property type="match status" value="1"/>
</dbReference>
<dbReference type="PANTHER" id="PTHR43071:SF1">
    <property type="entry name" value="2-AMINO-4-HYDROXY-6-HYDROXYMETHYLDIHYDROPTERIDINE PYROPHOSPHOKINASE"/>
    <property type="match status" value="1"/>
</dbReference>
<protein>
    <recommendedName>
        <fullName evidence="9">Bifunctional folate synthesis protein</fullName>
    </recommendedName>
    <domain>
        <recommendedName>
            <fullName evidence="9">Dihydroneopterin aldolase</fullName>
            <shortName evidence="9">DHNA</shortName>
            <ecNumber evidence="9">4.1.2.25</ecNumber>
        </recommendedName>
        <alternativeName>
            <fullName evidence="9">7,8-dihydroneopterin aldolase</fullName>
        </alternativeName>
    </domain>
    <domain>
        <recommendedName>
            <fullName evidence="9">2-amino-4-hydroxy-6-hydroxymethyldihydropteridine pyrophosphokinase</fullName>
            <ecNumber evidence="9">2.7.6.3</ecNumber>
        </recommendedName>
        <alternativeName>
            <fullName evidence="9">6-hydroxymethyl-7,8-dihydropterin pyrophosphokinase</fullName>
            <shortName evidence="9">PPPK</shortName>
        </alternativeName>
        <alternativeName>
            <fullName evidence="9">7,8-dihydro-6-hydroxymethylpterin pyrophosphokinase</fullName>
            <shortName evidence="9">HPPK</shortName>
        </alternativeName>
    </domain>
</protein>
<dbReference type="EC" id="4.1.2.25" evidence="9"/>
<dbReference type="PROSITE" id="PS00794">
    <property type="entry name" value="HPPK"/>
    <property type="match status" value="1"/>
</dbReference>
<dbReference type="EC" id="2.7.6.3" evidence="9"/>
<gene>
    <name evidence="11" type="ORF">J2Z42_002632</name>
</gene>
<dbReference type="InterPro" id="IPR006157">
    <property type="entry name" value="FolB_dom"/>
</dbReference>
<evidence type="ECO:0000313" key="12">
    <source>
        <dbReference type="Proteomes" id="UP001519307"/>
    </source>
</evidence>
<keyword evidence="7" id="KW-0067">ATP-binding</keyword>
<comment type="pathway">
    <text evidence="2">Cofactor biosynthesis; tetrahydrofolate biosynthesis; 2-amino-4-hydroxy-6-hydroxymethyl-7,8-dihydropteridine diphosphate from 7,8-dihydroneopterin triphosphate: step 4/4.</text>
</comment>
<organism evidence="11 12">
    <name type="scientific">Clostridium algifaecis</name>
    <dbReference type="NCBI Taxonomy" id="1472040"/>
    <lineage>
        <taxon>Bacteria</taxon>
        <taxon>Bacillati</taxon>
        <taxon>Bacillota</taxon>
        <taxon>Clostridia</taxon>
        <taxon>Eubacteriales</taxon>
        <taxon>Clostridiaceae</taxon>
        <taxon>Clostridium</taxon>
    </lineage>
</organism>
<accession>A0ABS4KV51</accession>
<keyword evidence="8 9" id="KW-0289">Folate biosynthesis</keyword>
<comment type="catalytic activity">
    <reaction evidence="1">
        <text>6-hydroxymethyl-7,8-dihydropterin + ATP = (7,8-dihydropterin-6-yl)methyl diphosphate + AMP + H(+)</text>
        <dbReference type="Rhea" id="RHEA:11412"/>
        <dbReference type="ChEBI" id="CHEBI:15378"/>
        <dbReference type="ChEBI" id="CHEBI:30616"/>
        <dbReference type="ChEBI" id="CHEBI:44841"/>
        <dbReference type="ChEBI" id="CHEBI:72950"/>
        <dbReference type="ChEBI" id="CHEBI:456215"/>
        <dbReference type="EC" id="2.7.6.3"/>
    </reaction>
</comment>
<reference evidence="11 12" key="1">
    <citation type="submission" date="2021-03" db="EMBL/GenBank/DDBJ databases">
        <title>Genomic Encyclopedia of Type Strains, Phase IV (KMG-IV): sequencing the most valuable type-strain genomes for metagenomic binning, comparative biology and taxonomic classification.</title>
        <authorList>
            <person name="Goeker M."/>
        </authorList>
    </citation>
    <scope>NUCLEOTIDE SEQUENCE [LARGE SCALE GENOMIC DNA]</scope>
    <source>
        <strain evidence="11 12">DSM 28783</strain>
    </source>
</reference>
<comment type="catalytic activity">
    <reaction evidence="9">
        <text>7,8-dihydroneopterin = 6-hydroxymethyl-7,8-dihydropterin + glycolaldehyde</text>
        <dbReference type="Rhea" id="RHEA:10540"/>
        <dbReference type="ChEBI" id="CHEBI:17001"/>
        <dbReference type="ChEBI" id="CHEBI:17071"/>
        <dbReference type="ChEBI" id="CHEBI:44841"/>
        <dbReference type="EC" id="4.1.2.25"/>
    </reaction>
</comment>
<dbReference type="EMBL" id="JAGGLM010000025">
    <property type="protein sequence ID" value="MBP2033919.1"/>
    <property type="molecule type" value="Genomic_DNA"/>
</dbReference>
<keyword evidence="9 11" id="KW-0456">Lyase</keyword>
<proteinExistence type="inferred from homology"/>
<evidence type="ECO:0000256" key="8">
    <source>
        <dbReference type="ARBA" id="ARBA00022909"/>
    </source>
</evidence>
<dbReference type="CDD" id="cd00534">
    <property type="entry name" value="DHNA_DHNTPE"/>
    <property type="match status" value="1"/>
</dbReference>
<dbReference type="CDD" id="cd00483">
    <property type="entry name" value="HPPK"/>
    <property type="match status" value="1"/>
</dbReference>
<comment type="pathway">
    <text evidence="9">Cofactor biosynthesis; tetrahydrofolate biosynthesis; 2-amino-4-hydroxy-6-hydroxymethyl-7,8-dihydropteridine diphosphate from 7,8-dihydroneopterin triphosphate: step 3/4.</text>
</comment>
<evidence type="ECO:0000256" key="5">
    <source>
        <dbReference type="ARBA" id="ARBA00022741"/>
    </source>
</evidence>
<keyword evidence="4 11" id="KW-0808">Transferase</keyword>
<dbReference type="Proteomes" id="UP001519307">
    <property type="component" value="Unassembled WGS sequence"/>
</dbReference>
<evidence type="ECO:0000256" key="2">
    <source>
        <dbReference type="ARBA" id="ARBA00005051"/>
    </source>
</evidence>
<dbReference type="GO" id="GO:0003848">
    <property type="term" value="F:2-amino-4-hydroxy-6-hydroxymethyldihydropteridine diphosphokinase activity"/>
    <property type="evidence" value="ECO:0007669"/>
    <property type="project" value="UniProtKB-EC"/>
</dbReference>
<evidence type="ECO:0000256" key="3">
    <source>
        <dbReference type="ARBA" id="ARBA00009640"/>
    </source>
</evidence>
<dbReference type="Gene3D" id="3.30.1130.10">
    <property type="match status" value="1"/>
</dbReference>
<evidence type="ECO:0000256" key="7">
    <source>
        <dbReference type="ARBA" id="ARBA00022840"/>
    </source>
</evidence>
<dbReference type="GO" id="GO:0004150">
    <property type="term" value="F:dihydroneopterin aldolase activity"/>
    <property type="evidence" value="ECO:0007669"/>
    <property type="project" value="UniProtKB-EC"/>
</dbReference>
<keyword evidence="12" id="KW-1185">Reference proteome</keyword>
<sequence length="276" mass="32101">MDNIIIKDLEVYAFHGVNQQEKELGQKFLISIKIYMDLRKAVKDDDISKTVNYAELCEEVESEFKRCKYDLIETAGEKLTEFILLKYDFINGVELIIKKPWAPIGKPVSYAAVKFYRCWHEAYIGIGSNIGNKSDNINKSIEIVNNSSYCKVVDVSSYYETKPVGYLDQDNFVNCAVKIKTLLTPEELISFLMKVEKNLKRERNIRWGPRTIDLDVLLYDDVISSSREVIIPHPRMHERLFVLKPLSEIAPYVIHPILRKRIIELYDEVSKKQTLL</sequence>
<dbReference type="SMART" id="SM00905">
    <property type="entry name" value="FolB"/>
    <property type="match status" value="1"/>
</dbReference>
<evidence type="ECO:0000313" key="11">
    <source>
        <dbReference type="EMBL" id="MBP2033919.1"/>
    </source>
</evidence>
<comment type="function">
    <text evidence="9">Catalyzes the conversion of 7,8-dihydroneopterin to 6-hydroxymethyl-7,8-dihydropterin.</text>
</comment>
<dbReference type="NCBIfam" id="TIGR01498">
    <property type="entry name" value="folK"/>
    <property type="match status" value="1"/>
</dbReference>
<evidence type="ECO:0000256" key="9">
    <source>
        <dbReference type="RuleBase" id="RU362079"/>
    </source>
</evidence>
<dbReference type="InterPro" id="IPR006156">
    <property type="entry name" value="Dihydroneopterin_aldolase"/>
</dbReference>